<reference evidence="5" key="1">
    <citation type="journal article" date="2019" name="Int. J. Syst. Evol. Microbiol.">
        <title>The Global Catalogue of Microorganisms (GCM) 10K type strain sequencing project: providing services to taxonomists for standard genome sequencing and annotation.</title>
        <authorList>
            <consortium name="The Broad Institute Genomics Platform"/>
            <consortium name="The Broad Institute Genome Sequencing Center for Infectious Disease"/>
            <person name="Wu L."/>
            <person name="Ma J."/>
        </authorList>
    </citation>
    <scope>NUCLEOTIDE SEQUENCE [LARGE SCALE GENOMIC DNA]</scope>
    <source>
        <strain evidence="5">CGMCC 1.15959</strain>
    </source>
</reference>
<dbReference type="EMBL" id="BMKL01000001">
    <property type="protein sequence ID" value="GGE03192.1"/>
    <property type="molecule type" value="Genomic_DNA"/>
</dbReference>
<dbReference type="Pfam" id="PF00534">
    <property type="entry name" value="Glycos_transf_1"/>
    <property type="match status" value="1"/>
</dbReference>
<dbReference type="RefSeq" id="WP_188645295.1">
    <property type="nucleotide sequence ID" value="NZ_BMKL01000001.1"/>
</dbReference>
<keyword evidence="5" id="KW-1185">Reference proteome</keyword>
<evidence type="ECO:0000259" key="3">
    <source>
        <dbReference type="Pfam" id="PF13439"/>
    </source>
</evidence>
<evidence type="ECO:0000259" key="2">
    <source>
        <dbReference type="Pfam" id="PF00534"/>
    </source>
</evidence>
<feature type="domain" description="Glycosyltransferase subfamily 4-like N-terminal" evidence="3">
    <location>
        <begin position="76"/>
        <end position="148"/>
    </location>
</feature>
<dbReference type="Gene3D" id="3.40.50.2000">
    <property type="entry name" value="Glycogen Phosphorylase B"/>
    <property type="match status" value="2"/>
</dbReference>
<feature type="domain" description="Glycosyl transferase family 1" evidence="2">
    <location>
        <begin position="177"/>
        <end position="307"/>
    </location>
</feature>
<sequence length="334" mass="37074">MVAVVHYERVSRPNRFSIERVAELLRNNLPSDIAVTVWYAGDGLRSWVGRWSDARAAVRAQGEVNHILGDAHYLGWLLDPRRTILTVHDTESLDRMRGLRRAVFRYLWYTLPLARCAKVVTISQATRDSLLRHVSVPEHRLVVIPDPVAPLAGSEGRSDEARSRPRRILHIGTKTNKNLVNHVAALAGLDVELWVVGRLDTAQRVLLDASSFKYKNFVNITEVELGRLYREADCLLFASLVEGFGMPVVEAQLIGLPVVTSNLSSLPEVAGEGALLVDPRDPEAIRAAVKQVLTDPDLRAWLVAAGRDNARRFAPATVAESYARLYRQVAATAA</sequence>
<dbReference type="GO" id="GO:0016740">
    <property type="term" value="F:transferase activity"/>
    <property type="evidence" value="ECO:0007669"/>
    <property type="project" value="UniProtKB-KW"/>
</dbReference>
<dbReference type="Proteomes" id="UP000619041">
    <property type="component" value="Unassembled WGS sequence"/>
</dbReference>
<dbReference type="CDD" id="cd03809">
    <property type="entry name" value="GT4_MtfB-like"/>
    <property type="match status" value="1"/>
</dbReference>
<protein>
    <submittedName>
        <fullName evidence="4">Glycosyl transferase</fullName>
    </submittedName>
</protein>
<comment type="caution">
    <text evidence="4">The sequence shown here is derived from an EMBL/GenBank/DDBJ whole genome shotgun (WGS) entry which is preliminary data.</text>
</comment>
<name>A0ABQ1SA96_9SPHN</name>
<organism evidence="4 5">
    <name type="scientific">Tsuneonella deserti</name>
    <dbReference type="NCBI Taxonomy" id="2035528"/>
    <lineage>
        <taxon>Bacteria</taxon>
        <taxon>Pseudomonadati</taxon>
        <taxon>Pseudomonadota</taxon>
        <taxon>Alphaproteobacteria</taxon>
        <taxon>Sphingomonadales</taxon>
        <taxon>Erythrobacteraceae</taxon>
        <taxon>Tsuneonella</taxon>
    </lineage>
</organism>
<keyword evidence="1 4" id="KW-0808">Transferase</keyword>
<dbReference type="SUPFAM" id="SSF53756">
    <property type="entry name" value="UDP-Glycosyltransferase/glycogen phosphorylase"/>
    <property type="match status" value="1"/>
</dbReference>
<proteinExistence type="predicted"/>
<gene>
    <name evidence="4" type="ORF">GCM10011515_23520</name>
</gene>
<evidence type="ECO:0000313" key="4">
    <source>
        <dbReference type="EMBL" id="GGE03192.1"/>
    </source>
</evidence>
<dbReference type="InterPro" id="IPR028098">
    <property type="entry name" value="Glyco_trans_4-like_N"/>
</dbReference>
<dbReference type="PANTHER" id="PTHR46401:SF2">
    <property type="entry name" value="GLYCOSYLTRANSFERASE WBBK-RELATED"/>
    <property type="match status" value="1"/>
</dbReference>
<dbReference type="PANTHER" id="PTHR46401">
    <property type="entry name" value="GLYCOSYLTRANSFERASE WBBK-RELATED"/>
    <property type="match status" value="1"/>
</dbReference>
<dbReference type="Pfam" id="PF13439">
    <property type="entry name" value="Glyco_transf_4"/>
    <property type="match status" value="1"/>
</dbReference>
<evidence type="ECO:0000313" key="5">
    <source>
        <dbReference type="Proteomes" id="UP000619041"/>
    </source>
</evidence>
<dbReference type="InterPro" id="IPR001296">
    <property type="entry name" value="Glyco_trans_1"/>
</dbReference>
<accession>A0ABQ1SA96</accession>
<evidence type="ECO:0000256" key="1">
    <source>
        <dbReference type="ARBA" id="ARBA00022679"/>
    </source>
</evidence>